<keyword evidence="3" id="KW-0378">Hydrolase</keyword>
<evidence type="ECO:0000256" key="4">
    <source>
        <dbReference type="SAM" id="MobiDB-lite"/>
    </source>
</evidence>
<gene>
    <name evidence="6" type="ORF">EJB05_05971</name>
</gene>
<feature type="compositionally biased region" description="Basic and acidic residues" evidence="4">
    <location>
        <begin position="1"/>
        <end position="12"/>
    </location>
</feature>
<dbReference type="AlphaFoldDB" id="A0A5J9WGM5"/>
<dbReference type="Gene3D" id="3.40.395.10">
    <property type="entry name" value="Adenoviral Proteinase, Chain A"/>
    <property type="match status" value="1"/>
</dbReference>
<evidence type="ECO:0000313" key="7">
    <source>
        <dbReference type="Proteomes" id="UP000324897"/>
    </source>
</evidence>
<dbReference type="InterPro" id="IPR038765">
    <property type="entry name" value="Papain-like_cys_pep_sf"/>
</dbReference>
<comment type="similarity">
    <text evidence="1">Belongs to the peptidase C48 family.</text>
</comment>
<organism evidence="6 7">
    <name type="scientific">Eragrostis curvula</name>
    <name type="common">weeping love grass</name>
    <dbReference type="NCBI Taxonomy" id="38414"/>
    <lineage>
        <taxon>Eukaryota</taxon>
        <taxon>Viridiplantae</taxon>
        <taxon>Streptophyta</taxon>
        <taxon>Embryophyta</taxon>
        <taxon>Tracheophyta</taxon>
        <taxon>Spermatophyta</taxon>
        <taxon>Magnoliopsida</taxon>
        <taxon>Liliopsida</taxon>
        <taxon>Poales</taxon>
        <taxon>Poaceae</taxon>
        <taxon>PACMAD clade</taxon>
        <taxon>Chloridoideae</taxon>
        <taxon>Eragrostideae</taxon>
        <taxon>Eragrostidinae</taxon>
        <taxon>Eragrostis</taxon>
    </lineage>
</organism>
<dbReference type="PROSITE" id="PS50600">
    <property type="entry name" value="ULP_PROTEASE"/>
    <property type="match status" value="1"/>
</dbReference>
<protein>
    <recommendedName>
        <fullName evidence="5">Ubiquitin-like protease family profile domain-containing protein</fullName>
    </recommendedName>
</protein>
<feature type="region of interest" description="Disordered" evidence="4">
    <location>
        <begin position="1"/>
        <end position="22"/>
    </location>
</feature>
<reference evidence="6 7" key="1">
    <citation type="journal article" date="2019" name="Sci. Rep.">
        <title>A high-quality genome of Eragrostis curvula grass provides insights into Poaceae evolution and supports new strategies to enhance forage quality.</title>
        <authorList>
            <person name="Carballo J."/>
            <person name="Santos B.A.C.M."/>
            <person name="Zappacosta D."/>
            <person name="Garbus I."/>
            <person name="Selva J.P."/>
            <person name="Gallo C.A."/>
            <person name="Diaz A."/>
            <person name="Albertini E."/>
            <person name="Caccamo M."/>
            <person name="Echenique V."/>
        </authorList>
    </citation>
    <scope>NUCLEOTIDE SEQUENCE [LARGE SCALE GENOMIC DNA]</scope>
    <source>
        <strain evidence="7">cv. Victoria</strain>
        <tissue evidence="6">Leaf</tissue>
    </source>
</reference>
<evidence type="ECO:0000256" key="3">
    <source>
        <dbReference type="ARBA" id="ARBA00022801"/>
    </source>
</evidence>
<evidence type="ECO:0000259" key="5">
    <source>
        <dbReference type="PROSITE" id="PS50600"/>
    </source>
</evidence>
<sequence>MLHDETPPEKIPESQTFSPPIGTRTLDKMNRKLRKAMPTNADDSLTLEIPLEVDLFYSKLARNSVPATNSKSKPLPAFVKIGGFDVSYPEFYESVKRLGCVSEVVMSAYSAVFNDSIDPQHSGQFFRKRIAFSPSLAEKFLADPAAFESRTCLAELKRLQKSLTISDAHLLFFPLFLKDNQHWVLICINRLHKRFHYFDSSDSISKDEILMFSNNLVKNFSTCCVDASIWNSNLNYDHGVPIDYPKHKNYKDSGIYKICYMHLFDGESMKYFDKIYVDQQRKLLAHKLVNSRLNEVDSIALIKKPKVYSWKVKKTSK</sequence>
<dbReference type="GO" id="GO:0006508">
    <property type="term" value="P:proteolysis"/>
    <property type="evidence" value="ECO:0007669"/>
    <property type="project" value="UniProtKB-KW"/>
</dbReference>
<dbReference type="Pfam" id="PF02902">
    <property type="entry name" value="Peptidase_C48"/>
    <property type="match status" value="1"/>
</dbReference>
<feature type="domain" description="Ubiquitin-like protease family profile" evidence="5">
    <location>
        <begin position="84"/>
        <end position="264"/>
    </location>
</feature>
<name>A0A5J9WGM5_9POAL</name>
<dbReference type="GO" id="GO:0008234">
    <property type="term" value="F:cysteine-type peptidase activity"/>
    <property type="evidence" value="ECO:0007669"/>
    <property type="project" value="InterPro"/>
</dbReference>
<evidence type="ECO:0000256" key="2">
    <source>
        <dbReference type="ARBA" id="ARBA00022670"/>
    </source>
</evidence>
<keyword evidence="2" id="KW-0645">Protease</keyword>
<dbReference type="Gramene" id="TVU46434">
    <property type="protein sequence ID" value="TVU46434"/>
    <property type="gene ID" value="EJB05_05971"/>
</dbReference>
<evidence type="ECO:0000313" key="6">
    <source>
        <dbReference type="EMBL" id="TVU46434.1"/>
    </source>
</evidence>
<comment type="caution">
    <text evidence="6">The sequence shown here is derived from an EMBL/GenBank/DDBJ whole genome shotgun (WGS) entry which is preliminary data.</text>
</comment>
<dbReference type="Proteomes" id="UP000324897">
    <property type="component" value="Chromosome 5"/>
</dbReference>
<dbReference type="OrthoDB" id="661197at2759"/>
<keyword evidence="7" id="KW-1185">Reference proteome</keyword>
<dbReference type="SUPFAM" id="SSF54001">
    <property type="entry name" value="Cysteine proteinases"/>
    <property type="match status" value="1"/>
</dbReference>
<accession>A0A5J9WGM5</accession>
<proteinExistence type="inferred from homology"/>
<dbReference type="InterPro" id="IPR003653">
    <property type="entry name" value="Peptidase_C48_C"/>
</dbReference>
<feature type="non-terminal residue" evidence="6">
    <location>
        <position position="1"/>
    </location>
</feature>
<evidence type="ECO:0000256" key="1">
    <source>
        <dbReference type="ARBA" id="ARBA00005234"/>
    </source>
</evidence>
<dbReference type="EMBL" id="RWGY01000004">
    <property type="protein sequence ID" value="TVU46434.1"/>
    <property type="molecule type" value="Genomic_DNA"/>
</dbReference>